<evidence type="ECO:0000256" key="5">
    <source>
        <dbReference type="ARBA" id="ARBA00023136"/>
    </source>
</evidence>
<dbReference type="GO" id="GO:0006488">
    <property type="term" value="P:dolichol-linked oligosaccharide biosynthetic process"/>
    <property type="evidence" value="ECO:0007669"/>
    <property type="project" value="InterPro"/>
</dbReference>
<keyword evidence="4" id="KW-1133">Transmembrane helix</keyword>
<dbReference type="PANTHER" id="PTHR12154:SF4">
    <property type="entry name" value="UDP-N-ACETYLGLUCOSAMINE TRANSFERASE SUBUNIT ALG14 HOMOLOG"/>
    <property type="match status" value="1"/>
</dbReference>
<dbReference type="STRING" id="928856.SAMN04488049_11652"/>
<keyword evidence="7" id="KW-1185">Reference proteome</keyword>
<dbReference type="Pfam" id="PF08660">
    <property type="entry name" value="Alg14"/>
    <property type="match status" value="1"/>
</dbReference>
<dbReference type="GO" id="GO:0004577">
    <property type="term" value="F:N-acetylglucosaminyldiphosphodolichol N-acetylglucosaminyltransferase activity"/>
    <property type="evidence" value="ECO:0007669"/>
    <property type="project" value="TreeGrafter"/>
</dbReference>
<protein>
    <submittedName>
        <fullName evidence="6">Oligosaccharide biosynthesis protein Alg14 like protein</fullName>
    </submittedName>
</protein>
<keyword evidence="2" id="KW-0812">Transmembrane</keyword>
<comment type="subcellular location">
    <subcellularLocation>
        <location evidence="1">Endoplasmic reticulum membrane</location>
        <topology evidence="1">Single-pass membrane protein</topology>
    </subcellularLocation>
</comment>
<sequence>MDARPKQIRVLAVSSGGGHWSELRRLRPSWAEAAVSYAVTEADYRKELAAEAADTGTACPDFYVVTDANATNKIRLIFSALTVLRVVLRVRPDVVISTGAAPGYFAIRFGKMMGARTIWVDSIANAEELSVSGKLARKHSDLWLTQWPHLADQTGAAYAGTVL</sequence>
<evidence type="ECO:0000313" key="7">
    <source>
        <dbReference type="Proteomes" id="UP000052022"/>
    </source>
</evidence>
<dbReference type="EMBL" id="CYSD01000040">
    <property type="protein sequence ID" value="CUH80850.1"/>
    <property type="molecule type" value="Genomic_DNA"/>
</dbReference>
<proteinExistence type="predicted"/>
<evidence type="ECO:0000256" key="3">
    <source>
        <dbReference type="ARBA" id="ARBA00022824"/>
    </source>
</evidence>
<gene>
    <name evidence="6" type="ORF">TRM7557_03104</name>
</gene>
<reference evidence="6 7" key="1">
    <citation type="submission" date="2015-09" db="EMBL/GenBank/DDBJ databases">
        <authorList>
            <consortium name="Swine Surveillance"/>
        </authorList>
    </citation>
    <scope>NUCLEOTIDE SEQUENCE [LARGE SCALE GENOMIC DNA]</scope>
    <source>
        <strain evidence="6 7">CECT 7557</strain>
    </source>
</reference>
<evidence type="ECO:0000256" key="4">
    <source>
        <dbReference type="ARBA" id="ARBA00022989"/>
    </source>
</evidence>
<evidence type="ECO:0000256" key="1">
    <source>
        <dbReference type="ARBA" id="ARBA00004389"/>
    </source>
</evidence>
<keyword evidence="3" id="KW-0256">Endoplasmic reticulum</keyword>
<dbReference type="RefSeq" id="WP_058291118.1">
    <property type="nucleotide sequence ID" value="NZ_CYSD01000040.1"/>
</dbReference>
<accession>A0A0P1GW47</accession>
<dbReference type="InterPro" id="IPR013969">
    <property type="entry name" value="Oligosacch_biosynth_Alg14"/>
</dbReference>
<organism evidence="6 7">
    <name type="scientific">Tritonibacter multivorans</name>
    <dbReference type="NCBI Taxonomy" id="928856"/>
    <lineage>
        <taxon>Bacteria</taxon>
        <taxon>Pseudomonadati</taxon>
        <taxon>Pseudomonadota</taxon>
        <taxon>Alphaproteobacteria</taxon>
        <taxon>Rhodobacterales</taxon>
        <taxon>Paracoccaceae</taxon>
        <taxon>Tritonibacter</taxon>
    </lineage>
</organism>
<dbReference type="Proteomes" id="UP000052022">
    <property type="component" value="Unassembled WGS sequence"/>
</dbReference>
<keyword evidence="5" id="KW-0472">Membrane</keyword>
<name>A0A0P1GW47_9RHOB</name>
<dbReference type="Gene3D" id="3.40.50.2000">
    <property type="entry name" value="Glycogen Phosphorylase B"/>
    <property type="match status" value="1"/>
</dbReference>
<dbReference type="AlphaFoldDB" id="A0A0P1GW47"/>
<dbReference type="PANTHER" id="PTHR12154">
    <property type="entry name" value="GLYCOSYL TRANSFERASE-RELATED"/>
    <property type="match status" value="1"/>
</dbReference>
<evidence type="ECO:0000256" key="2">
    <source>
        <dbReference type="ARBA" id="ARBA00022692"/>
    </source>
</evidence>
<evidence type="ECO:0000313" key="6">
    <source>
        <dbReference type="EMBL" id="CUH80850.1"/>
    </source>
</evidence>
<dbReference type="OrthoDB" id="555447at2"/>